<keyword evidence="4" id="KW-1185">Reference proteome</keyword>
<protein>
    <submittedName>
        <fullName evidence="3">Uncharacterized protein</fullName>
    </submittedName>
</protein>
<evidence type="ECO:0000313" key="3">
    <source>
        <dbReference type="EMBL" id="BDR57139.1"/>
    </source>
</evidence>
<dbReference type="KEGG" id="xak:KIMC2_17010"/>
<feature type="transmembrane region" description="Helical" evidence="2">
    <location>
        <begin position="12"/>
        <end position="33"/>
    </location>
</feature>
<keyword evidence="2" id="KW-0472">Membrane</keyword>
<sequence>MYRRKKEEKHFPYTSISITLIFILVVLILFLTIKLLKTQNQQADDKIKQEESSFSQKEDSISRDKSSAETEKKETESKSHTKAEENDQSTVEVTDLEQFDYLNGKYDLFGHPYTINFQQRSVIIQGFEEQIYDSIDKVLKHPDGSLVINIHGKEDSQQDNGKIIKYRSLLLAPAGIKVKENWQTKENIDDNSDTGVSRLAVAESNDNGKSFEMTPAYQAFENNDSDKIYILKK</sequence>
<dbReference type="RefSeq" id="WP_317695950.1">
    <property type="nucleotide sequence ID" value="NZ_AP026801.1"/>
</dbReference>
<proteinExistence type="predicted"/>
<feature type="region of interest" description="Disordered" evidence="1">
    <location>
        <begin position="46"/>
        <end position="90"/>
    </location>
</feature>
<gene>
    <name evidence="3" type="ORF">KIMC2_17010</name>
</gene>
<organism evidence="3 4">
    <name type="scientific">Xylocopilactobacillus apis</name>
    <dbReference type="NCBI Taxonomy" id="2932183"/>
    <lineage>
        <taxon>Bacteria</taxon>
        <taxon>Bacillati</taxon>
        <taxon>Bacillota</taxon>
        <taxon>Bacilli</taxon>
        <taxon>Lactobacillales</taxon>
        <taxon>Lactobacillaceae</taxon>
        <taxon>Xylocopilactobacillus</taxon>
    </lineage>
</organism>
<dbReference type="AlphaFoldDB" id="A0AAU9DN57"/>
<accession>A0AAU9DN57</accession>
<reference evidence="3 4" key="1">
    <citation type="journal article" date="2023" name="Microbiol. Spectr.">
        <title>Symbiosis of Carpenter Bees with Uncharacterized Lactic Acid Bacteria Showing NAD Auxotrophy.</title>
        <authorList>
            <person name="Kawasaki S."/>
            <person name="Ozawa K."/>
            <person name="Mori T."/>
            <person name="Yamamoto A."/>
            <person name="Ito M."/>
            <person name="Ohkuma M."/>
            <person name="Sakamoto M."/>
            <person name="Matsutani M."/>
        </authorList>
    </citation>
    <scope>NUCLEOTIDE SEQUENCE [LARGE SCALE GENOMIC DNA]</scope>
    <source>
        <strain evidence="3 4">KimC2</strain>
    </source>
</reference>
<evidence type="ECO:0000256" key="1">
    <source>
        <dbReference type="SAM" id="MobiDB-lite"/>
    </source>
</evidence>
<keyword evidence="2" id="KW-0812">Transmembrane</keyword>
<dbReference type="EMBL" id="AP026801">
    <property type="protein sequence ID" value="BDR57139.1"/>
    <property type="molecule type" value="Genomic_DNA"/>
</dbReference>
<feature type="compositionally biased region" description="Basic and acidic residues" evidence="1">
    <location>
        <begin position="46"/>
        <end position="85"/>
    </location>
</feature>
<evidence type="ECO:0000313" key="4">
    <source>
        <dbReference type="Proteomes" id="UP001321804"/>
    </source>
</evidence>
<evidence type="ECO:0000256" key="2">
    <source>
        <dbReference type="SAM" id="Phobius"/>
    </source>
</evidence>
<name>A0AAU9DN57_9LACO</name>
<dbReference type="Proteomes" id="UP001321804">
    <property type="component" value="Chromosome"/>
</dbReference>
<keyword evidence="2" id="KW-1133">Transmembrane helix</keyword>